<evidence type="ECO:0000313" key="3">
    <source>
        <dbReference type="EMBL" id="KAF3770196.1"/>
    </source>
</evidence>
<dbReference type="RefSeq" id="XP_040781157.1">
    <property type="nucleotide sequence ID" value="XM_040915862.1"/>
</dbReference>
<dbReference type="InterPro" id="IPR001525">
    <property type="entry name" value="C5_MeTfrase"/>
</dbReference>
<keyword evidence="1" id="KW-0489">Methyltransferase</keyword>
<proteinExistence type="predicted"/>
<gene>
    <name evidence="3" type="ORF">M406DRAFT_231149</name>
</gene>
<keyword evidence="2" id="KW-0808">Transferase</keyword>
<dbReference type="OrthoDB" id="423221at2759"/>
<sequence length="294" mass="33312">TFAGAMNYIYERQPLIVIFENVETAPWQSTIDYVFPLCGYIATFVSLDTKNYYLPQTRCRKYLIAFSQDAFTPDGAKALCKAFQEAIKKMEQRYSSSVTDFLLPINSHELHRARNEMELMAQSSREKDTDWSFSRSRHTAFRRLYQIPDERPWIRWSERGSSRAPAKMWKPWEAKQTNRVSDLLECVFLIAVFGRNTKHSAYDPRHKAQIIDCSQNVDRVNMATAFGATGCLTPSAIPVLTLEARPITGSEALKLQGLPIESFDMSSETQTQLQDLAGNAMTTTVVGAVILAAL</sequence>
<dbReference type="GeneID" id="63832991"/>
<accession>A0A9P5CU78</accession>
<dbReference type="Gene3D" id="3.40.50.150">
    <property type="entry name" value="Vaccinia Virus protein VP39"/>
    <property type="match status" value="1"/>
</dbReference>
<dbReference type="GO" id="GO:0032259">
    <property type="term" value="P:methylation"/>
    <property type="evidence" value="ECO:0007669"/>
    <property type="project" value="UniProtKB-KW"/>
</dbReference>
<dbReference type="EMBL" id="MU032344">
    <property type="protein sequence ID" value="KAF3770196.1"/>
    <property type="molecule type" value="Genomic_DNA"/>
</dbReference>
<dbReference type="GO" id="GO:0008168">
    <property type="term" value="F:methyltransferase activity"/>
    <property type="evidence" value="ECO:0007669"/>
    <property type="project" value="UniProtKB-KW"/>
</dbReference>
<name>A0A9P5CU78_CRYP1</name>
<dbReference type="SUPFAM" id="SSF53335">
    <property type="entry name" value="S-adenosyl-L-methionine-dependent methyltransferases"/>
    <property type="match status" value="1"/>
</dbReference>
<dbReference type="InterPro" id="IPR029063">
    <property type="entry name" value="SAM-dependent_MTases_sf"/>
</dbReference>
<feature type="non-terminal residue" evidence="3">
    <location>
        <position position="294"/>
    </location>
</feature>
<comment type="caution">
    <text evidence="3">The sequence shown here is derived from an EMBL/GenBank/DDBJ whole genome shotgun (WGS) entry which is preliminary data.</text>
</comment>
<evidence type="ECO:0000256" key="1">
    <source>
        <dbReference type="ARBA" id="ARBA00022603"/>
    </source>
</evidence>
<keyword evidence="4" id="KW-1185">Reference proteome</keyword>
<protein>
    <submittedName>
        <fullName evidence="3">Uncharacterized protein</fullName>
    </submittedName>
</protein>
<dbReference type="Proteomes" id="UP000803844">
    <property type="component" value="Unassembled WGS sequence"/>
</dbReference>
<organism evidence="3 4">
    <name type="scientific">Cryphonectria parasitica (strain ATCC 38755 / EP155)</name>
    <dbReference type="NCBI Taxonomy" id="660469"/>
    <lineage>
        <taxon>Eukaryota</taxon>
        <taxon>Fungi</taxon>
        <taxon>Dikarya</taxon>
        <taxon>Ascomycota</taxon>
        <taxon>Pezizomycotina</taxon>
        <taxon>Sordariomycetes</taxon>
        <taxon>Sordariomycetidae</taxon>
        <taxon>Diaporthales</taxon>
        <taxon>Cryphonectriaceae</taxon>
        <taxon>Cryphonectria-Endothia species complex</taxon>
        <taxon>Cryphonectria</taxon>
    </lineage>
</organism>
<dbReference type="Pfam" id="PF00145">
    <property type="entry name" value="DNA_methylase"/>
    <property type="match status" value="1"/>
</dbReference>
<reference evidence="3" key="1">
    <citation type="journal article" date="2020" name="Phytopathology">
        <title>Genome sequence of the chestnut blight fungus Cryphonectria parasitica EP155: A fundamental resource for an archetypical invasive plant pathogen.</title>
        <authorList>
            <person name="Crouch J.A."/>
            <person name="Dawe A."/>
            <person name="Aerts A."/>
            <person name="Barry K."/>
            <person name="Churchill A.C.L."/>
            <person name="Grimwood J."/>
            <person name="Hillman B."/>
            <person name="Milgroom M.G."/>
            <person name="Pangilinan J."/>
            <person name="Smith M."/>
            <person name="Salamov A."/>
            <person name="Schmutz J."/>
            <person name="Yadav J."/>
            <person name="Grigoriev I.V."/>
            <person name="Nuss D."/>
        </authorList>
    </citation>
    <scope>NUCLEOTIDE SEQUENCE</scope>
    <source>
        <strain evidence="3">EP155</strain>
    </source>
</reference>
<evidence type="ECO:0000313" key="4">
    <source>
        <dbReference type="Proteomes" id="UP000803844"/>
    </source>
</evidence>
<dbReference type="AlphaFoldDB" id="A0A9P5CU78"/>
<evidence type="ECO:0000256" key="2">
    <source>
        <dbReference type="ARBA" id="ARBA00022679"/>
    </source>
</evidence>
<feature type="non-terminal residue" evidence="3">
    <location>
        <position position="1"/>
    </location>
</feature>